<evidence type="ECO:0000256" key="2">
    <source>
        <dbReference type="SAM" id="SignalP"/>
    </source>
</evidence>
<accession>A0AAD6U3T0</accession>
<protein>
    <submittedName>
        <fullName evidence="3">Uncharacterized protein</fullName>
    </submittedName>
</protein>
<comment type="caution">
    <text evidence="3">The sequence shown here is derived from an EMBL/GenBank/DDBJ whole genome shotgun (WGS) entry which is preliminary data.</text>
</comment>
<proteinExistence type="predicted"/>
<evidence type="ECO:0000256" key="1">
    <source>
        <dbReference type="SAM" id="MobiDB-lite"/>
    </source>
</evidence>
<evidence type="ECO:0000313" key="4">
    <source>
        <dbReference type="Proteomes" id="UP001222325"/>
    </source>
</evidence>
<feature type="region of interest" description="Disordered" evidence="1">
    <location>
        <begin position="32"/>
        <end position="79"/>
    </location>
</feature>
<sequence length="79" mass="8258">MRFQIPSLLVACIILYGQGVAAAPAVVGQTDMSLSPAVSVPEPHAPSAAGSAGLPDTHADRPHMPFPLKRWGRTRRASA</sequence>
<feature type="chain" id="PRO_5042087161" evidence="2">
    <location>
        <begin position="23"/>
        <end position="79"/>
    </location>
</feature>
<keyword evidence="4" id="KW-1185">Reference proteome</keyword>
<evidence type="ECO:0000313" key="3">
    <source>
        <dbReference type="EMBL" id="KAJ7084644.1"/>
    </source>
</evidence>
<dbReference type="Proteomes" id="UP001222325">
    <property type="component" value="Unassembled WGS sequence"/>
</dbReference>
<feature type="signal peptide" evidence="2">
    <location>
        <begin position="1"/>
        <end position="22"/>
    </location>
</feature>
<reference evidence="3" key="1">
    <citation type="submission" date="2023-03" db="EMBL/GenBank/DDBJ databases">
        <title>Massive genome expansion in bonnet fungi (Mycena s.s.) driven by repeated elements and novel gene families across ecological guilds.</title>
        <authorList>
            <consortium name="Lawrence Berkeley National Laboratory"/>
            <person name="Harder C.B."/>
            <person name="Miyauchi S."/>
            <person name="Viragh M."/>
            <person name="Kuo A."/>
            <person name="Thoen E."/>
            <person name="Andreopoulos B."/>
            <person name="Lu D."/>
            <person name="Skrede I."/>
            <person name="Drula E."/>
            <person name="Henrissat B."/>
            <person name="Morin E."/>
            <person name="Kohler A."/>
            <person name="Barry K."/>
            <person name="LaButti K."/>
            <person name="Morin E."/>
            <person name="Salamov A."/>
            <person name="Lipzen A."/>
            <person name="Mereny Z."/>
            <person name="Hegedus B."/>
            <person name="Baldrian P."/>
            <person name="Stursova M."/>
            <person name="Weitz H."/>
            <person name="Taylor A."/>
            <person name="Grigoriev I.V."/>
            <person name="Nagy L.G."/>
            <person name="Martin F."/>
            <person name="Kauserud H."/>
        </authorList>
    </citation>
    <scope>NUCLEOTIDE SEQUENCE</scope>
    <source>
        <strain evidence="3">CBHHK173m</strain>
    </source>
</reference>
<name>A0AAD6U3T0_9AGAR</name>
<dbReference type="EMBL" id="JARJCN010000037">
    <property type="protein sequence ID" value="KAJ7084644.1"/>
    <property type="molecule type" value="Genomic_DNA"/>
</dbReference>
<feature type="compositionally biased region" description="Basic residues" evidence="1">
    <location>
        <begin position="70"/>
        <end position="79"/>
    </location>
</feature>
<keyword evidence="2" id="KW-0732">Signal</keyword>
<organism evidence="3 4">
    <name type="scientific">Mycena belliarum</name>
    <dbReference type="NCBI Taxonomy" id="1033014"/>
    <lineage>
        <taxon>Eukaryota</taxon>
        <taxon>Fungi</taxon>
        <taxon>Dikarya</taxon>
        <taxon>Basidiomycota</taxon>
        <taxon>Agaricomycotina</taxon>
        <taxon>Agaricomycetes</taxon>
        <taxon>Agaricomycetidae</taxon>
        <taxon>Agaricales</taxon>
        <taxon>Marasmiineae</taxon>
        <taxon>Mycenaceae</taxon>
        <taxon>Mycena</taxon>
    </lineage>
</organism>
<gene>
    <name evidence="3" type="ORF">B0H15DRAFT_848434</name>
</gene>
<dbReference type="AlphaFoldDB" id="A0AAD6U3T0"/>